<dbReference type="InterPro" id="IPR040873">
    <property type="entry name" value="SoPB_HTH"/>
</dbReference>
<dbReference type="SMART" id="SM00470">
    <property type="entry name" value="ParB"/>
    <property type="match status" value="1"/>
</dbReference>
<comment type="similarity">
    <text evidence="1">Belongs to the ParB family.</text>
</comment>
<evidence type="ECO:0000256" key="1">
    <source>
        <dbReference type="ARBA" id="ARBA00006295"/>
    </source>
</evidence>
<dbReference type="Proteomes" id="UP001293718">
    <property type="component" value="Unassembled WGS sequence"/>
</dbReference>
<dbReference type="NCBIfam" id="TIGR00180">
    <property type="entry name" value="parB_part"/>
    <property type="match status" value="1"/>
</dbReference>
<dbReference type="Gene3D" id="3.90.1530.30">
    <property type="match status" value="1"/>
</dbReference>
<evidence type="ECO:0000313" key="4">
    <source>
        <dbReference type="Proteomes" id="UP001293718"/>
    </source>
</evidence>
<sequence>MATKKKGHDVDWSNVPRRVPAPAAAVAEPVSPQEAEPAAAAASVPVLVAPAISPAAAKPRTGPGYNALQIFTGNALQERITELEAELQRASAERGSILLAADSIVPSRWANRHESSYAGKAFEELKSEIKDARGNVQPIMVRPLSDGSKGTAKYEVVFGHRRHRACLELELPVQAVVKDVSERELFGFMERENRVRRNLSAYEQGVMYRRALDEGLFPSLRQLAAHVGRDHSDISKAMRIATLPQEIVGAFASPNDIQFRWAALLTEALDRDREAVLRVAADPLLKDLPSKRIFEALIGKGGGRSPALIADTRQADRADSGDGLTQSFDLGKGRTLAVRSEGTRMVLELDAALVPPAKWAELAAGLRKLLR</sequence>
<dbReference type="InterPro" id="IPR036086">
    <property type="entry name" value="ParB/Sulfiredoxin_sf"/>
</dbReference>
<dbReference type="InterPro" id="IPR037972">
    <property type="entry name" value="RepB_N"/>
</dbReference>
<dbReference type="Pfam" id="PF18090">
    <property type="entry name" value="SoPB_HTH"/>
    <property type="match status" value="1"/>
</dbReference>
<protein>
    <submittedName>
        <fullName evidence="3">ParB/RepB/Spo0J family partition protein</fullName>
    </submittedName>
</protein>
<dbReference type="PANTHER" id="PTHR33375">
    <property type="entry name" value="CHROMOSOME-PARTITIONING PROTEIN PARB-RELATED"/>
    <property type="match status" value="1"/>
</dbReference>
<dbReference type="InterPro" id="IPR050336">
    <property type="entry name" value="Chromosome_partition/occlusion"/>
</dbReference>
<dbReference type="PANTHER" id="PTHR33375:SF1">
    <property type="entry name" value="CHROMOSOME-PARTITIONING PROTEIN PARB-RELATED"/>
    <property type="match status" value="1"/>
</dbReference>
<proteinExistence type="inferred from homology"/>
<reference evidence="3 4" key="1">
    <citation type="submission" date="2023-11" db="EMBL/GenBank/DDBJ databases">
        <title>Draft genome of Azohydromonas lata strain H1 (DSM1123), a polyhydroxyalkanoate producer.</title>
        <authorList>
            <person name="Traversa D."/>
            <person name="D'Addabbo P."/>
            <person name="Pazzani C."/>
            <person name="Manzari C."/>
            <person name="Chiara M."/>
            <person name="Scrascia M."/>
        </authorList>
    </citation>
    <scope>NUCLEOTIDE SEQUENCE [LARGE SCALE GENOMIC DNA]</scope>
    <source>
        <strain evidence="3 4">H1</strain>
    </source>
</reference>
<accession>A0ABU5IAU5</accession>
<dbReference type="InterPro" id="IPR003115">
    <property type="entry name" value="ParB_N"/>
</dbReference>
<dbReference type="EMBL" id="JAXOJX010000007">
    <property type="protein sequence ID" value="MDZ5456220.1"/>
    <property type="molecule type" value="Genomic_DNA"/>
</dbReference>
<dbReference type="InterPro" id="IPR004437">
    <property type="entry name" value="ParB/RepB/Spo0J"/>
</dbReference>
<keyword evidence="4" id="KW-1185">Reference proteome</keyword>
<dbReference type="SUPFAM" id="SSF110849">
    <property type="entry name" value="ParB/Sulfiredoxin"/>
    <property type="match status" value="1"/>
</dbReference>
<organism evidence="3 4">
    <name type="scientific">Azohydromonas lata</name>
    <dbReference type="NCBI Taxonomy" id="45677"/>
    <lineage>
        <taxon>Bacteria</taxon>
        <taxon>Pseudomonadati</taxon>
        <taxon>Pseudomonadota</taxon>
        <taxon>Betaproteobacteria</taxon>
        <taxon>Burkholderiales</taxon>
        <taxon>Sphaerotilaceae</taxon>
        <taxon>Azohydromonas</taxon>
    </lineage>
</organism>
<dbReference type="Pfam" id="PF02195">
    <property type="entry name" value="ParB_N"/>
    <property type="match status" value="1"/>
</dbReference>
<dbReference type="RefSeq" id="WP_322464835.1">
    <property type="nucleotide sequence ID" value="NZ_JAXOJX010000007.1"/>
</dbReference>
<gene>
    <name evidence="3" type="ORF">SM757_06505</name>
</gene>
<evidence type="ECO:0000259" key="2">
    <source>
        <dbReference type="SMART" id="SM00470"/>
    </source>
</evidence>
<feature type="domain" description="ParB-like N-terminal" evidence="2">
    <location>
        <begin position="97"/>
        <end position="194"/>
    </location>
</feature>
<evidence type="ECO:0000313" key="3">
    <source>
        <dbReference type="EMBL" id="MDZ5456220.1"/>
    </source>
</evidence>
<dbReference type="Gene3D" id="1.10.10.2830">
    <property type="match status" value="1"/>
</dbReference>
<dbReference type="CDD" id="cd16405">
    <property type="entry name" value="RepB_like_N"/>
    <property type="match status" value="1"/>
</dbReference>
<comment type="caution">
    <text evidence="3">The sequence shown here is derived from an EMBL/GenBank/DDBJ whole genome shotgun (WGS) entry which is preliminary data.</text>
</comment>
<name>A0ABU5IAU5_9BURK</name>
<dbReference type="SUPFAM" id="SSF109709">
    <property type="entry name" value="KorB DNA-binding domain-like"/>
    <property type="match status" value="1"/>
</dbReference>